<sequence length="366" mass="40719">MSVLAAAVVRELGMMHLVTGNESYKTASGVVTRALGQVEEVQVKIGEVKCSMTFMVVDTDGYNVLLGLDFLMKIGAVVDVERGLIQVRYGLGAHMEVLPFTVVNFLQKVNAGQGRNGAAISVKDGPADQDPEVGSDRDQKADEGEEDASVSDDENDDDELHDSESNPLEQSDSDDEFVDPELEELVNSEGPEGMLQLMLQERTDRIMAEEDSDGDDYADWIKWSSDAEENRLSEYGSARSELGTVLLQQHKLEHDFVILEILQTAQVVTDEPDHKPGEGCKSCSHSKSEVRWKEIYERIKVDTNLEKHGQQQLWATLERYKDVFAWNKSELGYCTIGEHSIDTQGFPPCNASPGRLSSWEEAEVER</sequence>
<dbReference type="Pfam" id="PF13975">
    <property type="entry name" value="gag-asp_proteas"/>
    <property type="match status" value="1"/>
</dbReference>
<evidence type="ECO:0000313" key="2">
    <source>
        <dbReference type="EMBL" id="CAK9196445.1"/>
    </source>
</evidence>
<protein>
    <submittedName>
        <fullName evidence="2">Uncharacterized protein</fullName>
    </submittedName>
</protein>
<dbReference type="SUPFAM" id="SSF50630">
    <property type="entry name" value="Acid proteases"/>
    <property type="match status" value="1"/>
</dbReference>
<gene>
    <name evidence="2" type="ORF">CSSPTR1EN2_LOCUS3477</name>
</gene>
<name>A0ABP0THX3_9BRYO</name>
<evidence type="ECO:0000256" key="1">
    <source>
        <dbReference type="SAM" id="MobiDB-lite"/>
    </source>
</evidence>
<dbReference type="Gene3D" id="2.40.70.10">
    <property type="entry name" value="Acid Proteases"/>
    <property type="match status" value="1"/>
</dbReference>
<dbReference type="Proteomes" id="UP001497512">
    <property type="component" value="Chromosome 11"/>
</dbReference>
<accession>A0ABP0THX3</accession>
<keyword evidence="3" id="KW-1185">Reference proteome</keyword>
<feature type="compositionally biased region" description="Acidic residues" evidence="1">
    <location>
        <begin position="143"/>
        <end position="161"/>
    </location>
</feature>
<evidence type="ECO:0000313" key="3">
    <source>
        <dbReference type="Proteomes" id="UP001497512"/>
    </source>
</evidence>
<dbReference type="PANTHER" id="PTHR12917">
    <property type="entry name" value="ASPARTYL PROTEASE DDI-RELATED"/>
    <property type="match status" value="1"/>
</dbReference>
<dbReference type="InterPro" id="IPR021109">
    <property type="entry name" value="Peptidase_aspartic_dom_sf"/>
</dbReference>
<reference evidence="2" key="1">
    <citation type="submission" date="2024-02" db="EMBL/GenBank/DDBJ databases">
        <authorList>
            <consortium name="ELIXIR-Norway"/>
            <consortium name="Elixir Norway"/>
        </authorList>
    </citation>
    <scope>NUCLEOTIDE SEQUENCE</scope>
</reference>
<feature type="region of interest" description="Disordered" evidence="1">
    <location>
        <begin position="116"/>
        <end position="178"/>
    </location>
</feature>
<proteinExistence type="predicted"/>
<organism evidence="2 3">
    <name type="scientific">Sphagnum troendelagicum</name>
    <dbReference type="NCBI Taxonomy" id="128251"/>
    <lineage>
        <taxon>Eukaryota</taxon>
        <taxon>Viridiplantae</taxon>
        <taxon>Streptophyta</taxon>
        <taxon>Embryophyta</taxon>
        <taxon>Bryophyta</taxon>
        <taxon>Sphagnophytina</taxon>
        <taxon>Sphagnopsida</taxon>
        <taxon>Sphagnales</taxon>
        <taxon>Sphagnaceae</taxon>
        <taxon>Sphagnum</taxon>
    </lineage>
</organism>
<dbReference type="PANTHER" id="PTHR12917:SF17">
    <property type="entry name" value="NUCLEAR RECEPTOR-INTERACTING PROTEIN 2"/>
    <property type="match status" value="1"/>
</dbReference>
<dbReference type="EMBL" id="OZ019903">
    <property type="protein sequence ID" value="CAK9196445.1"/>
    <property type="molecule type" value="Genomic_DNA"/>
</dbReference>